<geneLocation type="plasmid" evidence="2">
    <name>p1</name>
</geneLocation>
<gene>
    <name evidence="2" type="ORF">PG915_24620</name>
</gene>
<feature type="domain" description="DUF6471" evidence="1">
    <location>
        <begin position="23"/>
        <end position="82"/>
    </location>
</feature>
<dbReference type="RefSeq" id="WP_353500251.1">
    <property type="nucleotide sequence ID" value="NZ_CP115922.1"/>
</dbReference>
<name>A0AAU8BRG3_9VIBR</name>
<evidence type="ECO:0000313" key="2">
    <source>
        <dbReference type="EMBL" id="XCD19124.1"/>
    </source>
</evidence>
<evidence type="ECO:0000259" key="1">
    <source>
        <dbReference type="Pfam" id="PF20075"/>
    </source>
</evidence>
<reference evidence="2" key="1">
    <citation type="submission" date="2023-01" db="EMBL/GenBank/DDBJ databases">
        <title>Vibrio sp. CB1-14 genome sequencing.</title>
        <authorList>
            <person name="Otstavnykh N."/>
            <person name="Isaeva M."/>
            <person name="Meleshko D."/>
        </authorList>
    </citation>
    <scope>NUCLEOTIDE SEQUENCE</scope>
    <source>
        <strain evidence="2">CB1-14</strain>
        <plasmid evidence="2">p1</plasmid>
    </source>
</reference>
<keyword evidence="2" id="KW-0614">Plasmid</keyword>
<dbReference type="Pfam" id="PF20075">
    <property type="entry name" value="DUF6471"/>
    <property type="match status" value="1"/>
</dbReference>
<dbReference type="EMBL" id="CP115922">
    <property type="protein sequence ID" value="XCD19124.1"/>
    <property type="molecule type" value="Genomic_DNA"/>
</dbReference>
<dbReference type="AlphaFoldDB" id="A0AAU8BRG3"/>
<sequence>MTNGITKQTKSDCEKALDEVAHDEIKRHIKAQMKLHNVSAVTVAQRLTEMGRPITAQGLRNKISKGTHQTMWYWDLIKAIKNTHGKAIDRQSAS</sequence>
<dbReference type="KEGG" id="vck:PG915_24620"/>
<accession>A0AAU8BRG3</accession>
<organism evidence="2">
    <name type="scientific">Vibrio chaetopteri</name>
    <dbReference type="NCBI Taxonomy" id="3016528"/>
    <lineage>
        <taxon>Bacteria</taxon>
        <taxon>Pseudomonadati</taxon>
        <taxon>Pseudomonadota</taxon>
        <taxon>Gammaproteobacteria</taxon>
        <taxon>Vibrionales</taxon>
        <taxon>Vibrionaceae</taxon>
        <taxon>Vibrio</taxon>
    </lineage>
</organism>
<dbReference type="InterPro" id="IPR045526">
    <property type="entry name" value="DUF6471"/>
</dbReference>
<protein>
    <submittedName>
        <fullName evidence="2">DUF6471 domain-containing protein</fullName>
    </submittedName>
</protein>
<proteinExistence type="predicted"/>